<dbReference type="PANTHER" id="PTHR46782:SF1">
    <property type="entry name" value="OS01G0757700 PROTEIN"/>
    <property type="match status" value="1"/>
</dbReference>
<dbReference type="InterPro" id="IPR044646">
    <property type="entry name" value="EMB1417-like"/>
</dbReference>
<dbReference type="EMBL" id="LK032202">
    <property type="protein sequence ID" value="CDY27301.1"/>
    <property type="molecule type" value="Genomic_DNA"/>
</dbReference>
<reference evidence="1 2" key="1">
    <citation type="journal article" date="2014" name="Science">
        <title>Plant genetics. Early allopolyploid evolution in the post-Neolithic Brassica napus oilseed genome.</title>
        <authorList>
            <person name="Chalhoub B."/>
            <person name="Denoeud F."/>
            <person name="Liu S."/>
            <person name="Parkin I.A."/>
            <person name="Tang H."/>
            <person name="Wang X."/>
            <person name="Chiquet J."/>
            <person name="Belcram H."/>
            <person name="Tong C."/>
            <person name="Samans B."/>
            <person name="Correa M."/>
            <person name="Da Silva C."/>
            <person name="Just J."/>
            <person name="Falentin C."/>
            <person name="Koh C.S."/>
            <person name="Le Clainche I."/>
            <person name="Bernard M."/>
            <person name="Bento P."/>
            <person name="Noel B."/>
            <person name="Labadie K."/>
            <person name="Alberti A."/>
            <person name="Charles M."/>
            <person name="Arnaud D."/>
            <person name="Guo H."/>
            <person name="Daviaud C."/>
            <person name="Alamery S."/>
            <person name="Jabbari K."/>
            <person name="Zhao M."/>
            <person name="Edger P.P."/>
            <person name="Chelaifa H."/>
            <person name="Tack D."/>
            <person name="Lassalle G."/>
            <person name="Mestiri I."/>
            <person name="Schnel N."/>
            <person name="Le Paslier M.C."/>
            <person name="Fan G."/>
            <person name="Renault V."/>
            <person name="Bayer P.E."/>
            <person name="Golicz A.A."/>
            <person name="Manoli S."/>
            <person name="Lee T.H."/>
            <person name="Thi V.H."/>
            <person name="Chalabi S."/>
            <person name="Hu Q."/>
            <person name="Fan C."/>
            <person name="Tollenaere R."/>
            <person name="Lu Y."/>
            <person name="Battail C."/>
            <person name="Shen J."/>
            <person name="Sidebottom C.H."/>
            <person name="Wang X."/>
            <person name="Canaguier A."/>
            <person name="Chauveau A."/>
            <person name="Berard A."/>
            <person name="Deniot G."/>
            <person name="Guan M."/>
            <person name="Liu Z."/>
            <person name="Sun F."/>
            <person name="Lim Y.P."/>
            <person name="Lyons E."/>
            <person name="Town C.D."/>
            <person name="Bancroft I."/>
            <person name="Wang X."/>
            <person name="Meng J."/>
            <person name="Ma J."/>
            <person name="Pires J.C."/>
            <person name="King G.J."/>
            <person name="Brunel D."/>
            <person name="Delourme R."/>
            <person name="Renard M."/>
            <person name="Aury J.M."/>
            <person name="Adams K.L."/>
            <person name="Batley J."/>
            <person name="Snowdon R.J."/>
            <person name="Tost J."/>
            <person name="Edwards D."/>
            <person name="Zhou Y."/>
            <person name="Hua W."/>
            <person name="Sharpe A.G."/>
            <person name="Paterson A.H."/>
            <person name="Guan C."/>
            <person name="Wincker P."/>
        </authorList>
    </citation>
    <scope>NUCLEOTIDE SEQUENCE [LARGE SCALE GENOMIC DNA]</scope>
    <source>
        <strain evidence="2">cv. Darmor-bzh</strain>
    </source>
</reference>
<name>A0A078GPP7_BRANA</name>
<proteinExistence type="predicted"/>
<dbReference type="AlphaFoldDB" id="A0A078GPP7"/>
<evidence type="ECO:0000313" key="2">
    <source>
        <dbReference type="Proteomes" id="UP000028999"/>
    </source>
</evidence>
<protein>
    <submittedName>
        <fullName evidence="1">BnaC04g18810D protein</fullName>
    </submittedName>
</protein>
<sequence>MLSKGQGRTMGSHFSLLNALAEDNRLDEAEELWNKLFMEHLEGTPRKFFNQMISIYYKREIFTTSSSRISTRSILHHSRSSDIKGRRVKVKAKQLNELSEGEGGLSSDEDNTDNEIESVMVLNGVVCVEKD</sequence>
<keyword evidence="2" id="KW-1185">Reference proteome</keyword>
<dbReference type="Proteomes" id="UP000028999">
    <property type="component" value="Unassembled WGS sequence"/>
</dbReference>
<organism evidence="1 2">
    <name type="scientific">Brassica napus</name>
    <name type="common">Rape</name>
    <dbReference type="NCBI Taxonomy" id="3708"/>
    <lineage>
        <taxon>Eukaryota</taxon>
        <taxon>Viridiplantae</taxon>
        <taxon>Streptophyta</taxon>
        <taxon>Embryophyta</taxon>
        <taxon>Tracheophyta</taxon>
        <taxon>Spermatophyta</taxon>
        <taxon>Magnoliopsida</taxon>
        <taxon>eudicotyledons</taxon>
        <taxon>Gunneridae</taxon>
        <taxon>Pentapetalae</taxon>
        <taxon>rosids</taxon>
        <taxon>malvids</taxon>
        <taxon>Brassicales</taxon>
        <taxon>Brassicaceae</taxon>
        <taxon>Brassiceae</taxon>
        <taxon>Brassica</taxon>
    </lineage>
</organism>
<dbReference type="PaxDb" id="3708-A0A078GPP7"/>
<dbReference type="PANTHER" id="PTHR46782">
    <property type="entry name" value="OS01G0757700 PROTEIN"/>
    <property type="match status" value="1"/>
</dbReference>
<evidence type="ECO:0000313" key="1">
    <source>
        <dbReference type="EMBL" id="CDY27301.1"/>
    </source>
</evidence>
<dbReference type="Gramene" id="CDY27301">
    <property type="protein sequence ID" value="CDY27301"/>
    <property type="gene ID" value="GSBRNA2T00037223001"/>
</dbReference>
<dbReference type="STRING" id="3708.A0A078GPP7"/>
<gene>
    <name evidence="1" type="primary">BnaC04g18810D</name>
    <name evidence="1" type="ORF">GSBRNA2T00037223001</name>
</gene>
<accession>A0A078GPP7</accession>